<feature type="compositionally biased region" description="Basic and acidic residues" evidence="6">
    <location>
        <begin position="170"/>
        <end position="184"/>
    </location>
</feature>
<comment type="subcellular location">
    <subcellularLocation>
        <location evidence="1">Nucleus</location>
    </subcellularLocation>
</comment>
<reference evidence="7" key="1">
    <citation type="submission" date="2024-03" db="EMBL/GenBank/DDBJ databases">
        <title>WGS assembly of Saponaria officinalis var. Norfolk2.</title>
        <authorList>
            <person name="Jenkins J."/>
            <person name="Shu S."/>
            <person name="Grimwood J."/>
            <person name="Barry K."/>
            <person name="Goodstein D."/>
            <person name="Schmutz J."/>
            <person name="Leebens-Mack J."/>
            <person name="Osbourn A."/>
        </authorList>
    </citation>
    <scope>NUCLEOTIDE SEQUENCE [LARGE SCALE GENOMIC DNA]</scope>
    <source>
        <strain evidence="7">JIC</strain>
    </source>
</reference>
<dbReference type="GO" id="GO:0005634">
    <property type="term" value="C:nucleus"/>
    <property type="evidence" value="ECO:0007669"/>
    <property type="project" value="UniProtKB-SubCell"/>
</dbReference>
<evidence type="ECO:0000256" key="2">
    <source>
        <dbReference type="ARBA" id="ARBA00023015"/>
    </source>
</evidence>
<dbReference type="AlphaFoldDB" id="A0AAW1LMG6"/>
<name>A0AAW1LMG6_SAPOF</name>
<dbReference type="Proteomes" id="UP001443914">
    <property type="component" value="Unassembled WGS sequence"/>
</dbReference>
<evidence type="ECO:0000256" key="1">
    <source>
        <dbReference type="ARBA" id="ARBA00004123"/>
    </source>
</evidence>
<evidence type="ECO:0000313" key="7">
    <source>
        <dbReference type="EMBL" id="KAK9734818.1"/>
    </source>
</evidence>
<keyword evidence="5" id="KW-0539">Nucleus</keyword>
<keyword evidence="2" id="KW-0805">Transcription regulation</keyword>
<proteinExistence type="predicted"/>
<dbReference type="SUPFAM" id="SSF54171">
    <property type="entry name" value="DNA-binding domain"/>
    <property type="match status" value="1"/>
</dbReference>
<evidence type="ECO:0000256" key="3">
    <source>
        <dbReference type="ARBA" id="ARBA00023125"/>
    </source>
</evidence>
<evidence type="ECO:0000256" key="5">
    <source>
        <dbReference type="ARBA" id="ARBA00023242"/>
    </source>
</evidence>
<keyword evidence="8" id="KW-1185">Reference proteome</keyword>
<feature type="compositionally biased region" description="Basic residues" evidence="6">
    <location>
        <begin position="204"/>
        <end position="216"/>
    </location>
</feature>
<evidence type="ECO:0000256" key="4">
    <source>
        <dbReference type="ARBA" id="ARBA00023163"/>
    </source>
</evidence>
<accession>A0AAW1LMG6</accession>
<dbReference type="Gene3D" id="3.30.890.10">
    <property type="entry name" value="Methyl-cpg-binding Protein 2, Chain A"/>
    <property type="match status" value="1"/>
</dbReference>
<organism evidence="7 8">
    <name type="scientific">Saponaria officinalis</name>
    <name type="common">Common soapwort</name>
    <name type="synonym">Lychnis saponaria</name>
    <dbReference type="NCBI Taxonomy" id="3572"/>
    <lineage>
        <taxon>Eukaryota</taxon>
        <taxon>Viridiplantae</taxon>
        <taxon>Streptophyta</taxon>
        <taxon>Embryophyta</taxon>
        <taxon>Tracheophyta</taxon>
        <taxon>Spermatophyta</taxon>
        <taxon>Magnoliopsida</taxon>
        <taxon>eudicotyledons</taxon>
        <taxon>Gunneridae</taxon>
        <taxon>Pentapetalae</taxon>
        <taxon>Caryophyllales</taxon>
        <taxon>Caryophyllaceae</taxon>
        <taxon>Caryophylleae</taxon>
        <taxon>Saponaria</taxon>
    </lineage>
</organism>
<sequence length="216" mass="25731">MYDDNQFCVENVSHGDVIKKEINVDDRKYSINRGWPDWLPQDWCIHQNICDLGTSSNVYYSNPEGKAFYTKEEVFEHIANHPSHNTINTQIGLFKPIKVKRKLRRNKLSIKDNPPSQLNPTPKWPEWLPQDWCIKRSYEDPCNMYYYSPEWKKFRCKDEVLNHVAQSMKPKPEFESKSELEPKQIRRKRKNSNANKDDKAFVGAKRRRKRKNNVTS</sequence>
<dbReference type="InterPro" id="IPR016177">
    <property type="entry name" value="DNA-bd_dom_sf"/>
</dbReference>
<comment type="caution">
    <text evidence="7">The sequence shown here is derived from an EMBL/GenBank/DDBJ whole genome shotgun (WGS) entry which is preliminary data.</text>
</comment>
<feature type="region of interest" description="Disordered" evidence="6">
    <location>
        <begin position="168"/>
        <end position="216"/>
    </location>
</feature>
<gene>
    <name evidence="7" type="ORF">RND81_04G165000</name>
</gene>
<dbReference type="EMBL" id="JBDFQZ010000004">
    <property type="protein sequence ID" value="KAK9734818.1"/>
    <property type="molecule type" value="Genomic_DNA"/>
</dbReference>
<dbReference type="GO" id="GO:0003677">
    <property type="term" value="F:DNA binding"/>
    <property type="evidence" value="ECO:0007669"/>
    <property type="project" value="UniProtKB-KW"/>
</dbReference>
<keyword evidence="3" id="KW-0238">DNA-binding</keyword>
<protein>
    <submittedName>
        <fullName evidence="7">Uncharacterized protein</fullName>
    </submittedName>
</protein>
<evidence type="ECO:0000256" key="6">
    <source>
        <dbReference type="SAM" id="MobiDB-lite"/>
    </source>
</evidence>
<keyword evidence="4" id="KW-0804">Transcription</keyword>
<evidence type="ECO:0000313" key="8">
    <source>
        <dbReference type="Proteomes" id="UP001443914"/>
    </source>
</evidence>